<dbReference type="InterPro" id="IPR026037">
    <property type="entry name" value="PgpA"/>
</dbReference>
<organism evidence="3 4">
    <name type="scientific">Methylocaldum szegediense</name>
    <dbReference type="NCBI Taxonomy" id="73780"/>
    <lineage>
        <taxon>Bacteria</taxon>
        <taxon>Pseudomonadati</taxon>
        <taxon>Pseudomonadota</taxon>
        <taxon>Gammaproteobacteria</taxon>
        <taxon>Methylococcales</taxon>
        <taxon>Methylococcaceae</taxon>
        <taxon>Methylocaldum</taxon>
    </lineage>
</organism>
<evidence type="ECO:0000313" key="3">
    <source>
        <dbReference type="EMBL" id="CAI8766811.1"/>
    </source>
</evidence>
<proteinExistence type="predicted"/>
<dbReference type="EMBL" id="OX458333">
    <property type="protein sequence ID" value="CAI8766811.1"/>
    <property type="molecule type" value="Genomic_DNA"/>
</dbReference>
<dbReference type="SUPFAM" id="SSF101307">
    <property type="entry name" value="YutG-like"/>
    <property type="match status" value="1"/>
</dbReference>
<feature type="transmembrane region" description="Helical" evidence="1">
    <location>
        <begin position="35"/>
        <end position="55"/>
    </location>
</feature>
<dbReference type="EC" id="3.1.3.27" evidence="3"/>
<feature type="transmembrane region" description="Helical" evidence="1">
    <location>
        <begin position="158"/>
        <end position="180"/>
    </location>
</feature>
<dbReference type="PANTHER" id="PTHR36305">
    <property type="entry name" value="PHOSPHATIDYLGLYCEROPHOSPHATASE A"/>
    <property type="match status" value="1"/>
</dbReference>
<protein>
    <submittedName>
        <fullName evidence="3">Phosphatidylglycerophosphatase A</fullName>
        <ecNumber evidence="3">3.1.3.27</ecNumber>
    </submittedName>
</protein>
<name>A0ABM9HYA4_9GAMM</name>
<dbReference type="InterPro" id="IPR007686">
    <property type="entry name" value="YutG/PgpA"/>
</dbReference>
<keyword evidence="1" id="KW-0472">Membrane</keyword>
<gene>
    <name evidence="3" type="ORF">MSZNOR_0949</name>
</gene>
<dbReference type="InterPro" id="IPR036681">
    <property type="entry name" value="PgpA-like_sf"/>
</dbReference>
<accession>A0ABM9HYA4</accession>
<evidence type="ECO:0000259" key="2">
    <source>
        <dbReference type="Pfam" id="PF04608"/>
    </source>
</evidence>
<sequence>MADLLNFPVTVISIFQMTSQARKTKTQRTVKPAEIFSDPVCFLAFGFGSGLSPIAPGTFGTLAAIPIYWLVAGLGRPLYASIVIALAIAGVYICGRCERRLEVQDHPGIVWDEIIGFLITMMFAPASWQWVLLGFLAFRLFDIWKPWPIGDLDRTIHGGLGVMLDDLLAGVYGAACLVMLRNGFGI</sequence>
<feature type="domain" description="YutG/PgpA" evidence="2">
    <location>
        <begin position="43"/>
        <end position="180"/>
    </location>
</feature>
<keyword evidence="4" id="KW-1185">Reference proteome</keyword>
<dbReference type="Proteomes" id="UP001162030">
    <property type="component" value="Chromosome"/>
</dbReference>
<dbReference type="GO" id="GO:0008962">
    <property type="term" value="F:phosphatidylglycerophosphatase activity"/>
    <property type="evidence" value="ECO:0007669"/>
    <property type="project" value="UniProtKB-EC"/>
</dbReference>
<keyword evidence="1" id="KW-1133">Transmembrane helix</keyword>
<feature type="transmembrane region" description="Helical" evidence="1">
    <location>
        <begin position="114"/>
        <end position="138"/>
    </location>
</feature>
<feature type="transmembrane region" description="Helical" evidence="1">
    <location>
        <begin position="67"/>
        <end position="93"/>
    </location>
</feature>
<dbReference type="PANTHER" id="PTHR36305:SF1">
    <property type="entry name" value="PHOSPHATIDYLGLYCEROPHOSPHATASE A"/>
    <property type="match status" value="1"/>
</dbReference>
<dbReference type="Pfam" id="PF04608">
    <property type="entry name" value="PgpA"/>
    <property type="match status" value="1"/>
</dbReference>
<reference evidence="3 4" key="1">
    <citation type="submission" date="2023-03" db="EMBL/GenBank/DDBJ databases">
        <authorList>
            <person name="Pearce D."/>
        </authorList>
    </citation>
    <scope>NUCLEOTIDE SEQUENCE [LARGE SCALE GENOMIC DNA]</scope>
    <source>
        <strain evidence="3">Msz</strain>
    </source>
</reference>
<keyword evidence="3" id="KW-0378">Hydrolase</keyword>
<keyword evidence="1" id="KW-0812">Transmembrane</keyword>
<dbReference type="CDD" id="cd06971">
    <property type="entry name" value="PgpA"/>
    <property type="match status" value="1"/>
</dbReference>
<evidence type="ECO:0000256" key="1">
    <source>
        <dbReference type="SAM" id="Phobius"/>
    </source>
</evidence>
<evidence type="ECO:0000313" key="4">
    <source>
        <dbReference type="Proteomes" id="UP001162030"/>
    </source>
</evidence>